<evidence type="ECO:0000256" key="6">
    <source>
        <dbReference type="ARBA" id="ARBA00023136"/>
    </source>
</evidence>
<dbReference type="PANTHER" id="PTHR36964">
    <property type="entry name" value="PROTEIN-METHIONINE-SULFOXIDE REDUCTASE HEME-BINDING SUBUNIT MSRQ"/>
    <property type="match status" value="1"/>
</dbReference>
<keyword evidence="7" id="KW-0285">Flavoprotein</keyword>
<comment type="caution">
    <text evidence="9">The sequence shown here is derived from an EMBL/GenBank/DDBJ whole genome shotgun (WGS) entry which is preliminary data.</text>
</comment>
<organism evidence="9 10">
    <name type="scientific">Limnobacter litoralis</name>
    <dbReference type="NCBI Taxonomy" id="481366"/>
    <lineage>
        <taxon>Bacteria</taxon>
        <taxon>Pseudomonadati</taxon>
        <taxon>Pseudomonadota</taxon>
        <taxon>Betaproteobacteria</taxon>
        <taxon>Burkholderiales</taxon>
        <taxon>Burkholderiaceae</taxon>
        <taxon>Limnobacter</taxon>
    </lineage>
</organism>
<evidence type="ECO:0000256" key="4">
    <source>
        <dbReference type="ARBA" id="ARBA00022989"/>
    </source>
</evidence>
<evidence type="ECO:0000313" key="10">
    <source>
        <dbReference type="Proteomes" id="UP001156664"/>
    </source>
</evidence>
<dbReference type="Proteomes" id="UP001156664">
    <property type="component" value="Unassembled WGS sequence"/>
</dbReference>
<keyword evidence="7" id="KW-1003">Cell membrane</keyword>
<comment type="subunit">
    <text evidence="7">Heterodimer of a catalytic subunit (MsrP) and a heme-binding subunit (MsrQ).</text>
</comment>
<feature type="transmembrane region" description="Helical" evidence="7">
    <location>
        <begin position="42"/>
        <end position="61"/>
    </location>
</feature>
<feature type="transmembrane region" description="Helical" evidence="7">
    <location>
        <begin position="173"/>
        <end position="189"/>
    </location>
</feature>
<dbReference type="PANTHER" id="PTHR36964:SF1">
    <property type="entry name" value="PROTEIN-METHIONINE-SULFOXIDE REDUCTASE HEME-BINDING SUBUNIT MSRQ"/>
    <property type="match status" value="1"/>
</dbReference>
<comment type="caution">
    <text evidence="7">Lacks conserved residue(s) required for the propagation of feature annotation.</text>
</comment>
<dbReference type="EMBL" id="BSOJ01000006">
    <property type="protein sequence ID" value="GLR25595.1"/>
    <property type="molecule type" value="Genomic_DNA"/>
</dbReference>
<evidence type="ECO:0000259" key="8">
    <source>
        <dbReference type="Pfam" id="PF01794"/>
    </source>
</evidence>
<keyword evidence="2 7" id="KW-0813">Transport</keyword>
<feature type="transmembrane region" description="Helical" evidence="7">
    <location>
        <begin position="112"/>
        <end position="131"/>
    </location>
</feature>
<evidence type="ECO:0000256" key="7">
    <source>
        <dbReference type="HAMAP-Rule" id="MF_01207"/>
    </source>
</evidence>
<evidence type="ECO:0000256" key="1">
    <source>
        <dbReference type="ARBA" id="ARBA00004141"/>
    </source>
</evidence>
<reference evidence="10" key="1">
    <citation type="journal article" date="2019" name="Int. J. Syst. Evol. Microbiol.">
        <title>The Global Catalogue of Microorganisms (GCM) 10K type strain sequencing project: providing services to taxonomists for standard genome sequencing and annotation.</title>
        <authorList>
            <consortium name="The Broad Institute Genomics Platform"/>
            <consortium name="The Broad Institute Genome Sequencing Center for Infectious Disease"/>
            <person name="Wu L."/>
            <person name="Ma J."/>
        </authorList>
    </citation>
    <scope>NUCLEOTIDE SEQUENCE [LARGE SCALE GENOMIC DNA]</scope>
    <source>
        <strain evidence="10">NBRC 105857</strain>
    </source>
</reference>
<proteinExistence type="inferred from homology"/>
<comment type="subcellular location">
    <subcellularLocation>
        <location evidence="7">Cell membrane</location>
        <topology evidence="7">Multi-pass membrane protein</topology>
    </subcellularLocation>
    <subcellularLocation>
        <location evidence="1">Membrane</location>
        <topology evidence="1">Multi-pass membrane protein</topology>
    </subcellularLocation>
</comment>
<feature type="transmembrane region" description="Helical" evidence="7">
    <location>
        <begin position="143"/>
        <end position="161"/>
    </location>
</feature>
<evidence type="ECO:0000256" key="2">
    <source>
        <dbReference type="ARBA" id="ARBA00022448"/>
    </source>
</evidence>
<name>A0ABQ5YLZ0_9BURK</name>
<keyword evidence="7" id="KW-0249">Electron transport</keyword>
<keyword evidence="4 7" id="KW-1133">Transmembrane helix</keyword>
<comment type="cofactor">
    <cofactor evidence="7">
        <name>heme b</name>
        <dbReference type="ChEBI" id="CHEBI:60344"/>
    </cofactor>
    <text evidence="7">Binds 1 heme b (iron(II)-protoporphyrin IX) group per subunit.</text>
</comment>
<comment type="cofactor">
    <cofactor evidence="7">
        <name>FMN</name>
        <dbReference type="ChEBI" id="CHEBI:58210"/>
    </cofactor>
    <text evidence="7">Binds 1 FMN per subunit.</text>
</comment>
<keyword evidence="5 7" id="KW-0408">Iron</keyword>
<evidence type="ECO:0000256" key="3">
    <source>
        <dbReference type="ARBA" id="ARBA00022692"/>
    </source>
</evidence>
<sequence length="203" mass="22935">MVLNVRRLAWLLCSLPFLWLLLGAFTVNLGANPVETLEHETGSWALNFLLASLAVTPLRTLTGRHELAPLRRTLGLFGFSYAVLHFSIYLFLDRSLLWSEILKDLTKRPYVMLGMAALLTLLVLACTSPKRVVRRLGAQRWKVIHRLAYLAAPLAVGHYLWLKWDKNLLEDPLIYAAVLTSLLGYRVVARLRRSASRSALDSA</sequence>
<evidence type="ECO:0000313" key="9">
    <source>
        <dbReference type="EMBL" id="GLR25595.1"/>
    </source>
</evidence>
<keyword evidence="3 7" id="KW-0812">Transmembrane</keyword>
<protein>
    <recommendedName>
        <fullName evidence="7">Protein-methionine-sulfoxide reductase heme-binding subunit MsrQ</fullName>
    </recommendedName>
    <alternativeName>
        <fullName evidence="7">Flavocytochrome MsrQ</fullName>
    </alternativeName>
</protein>
<dbReference type="RefSeq" id="WP_284279981.1">
    <property type="nucleotide sequence ID" value="NZ_BSOJ01000006.1"/>
</dbReference>
<keyword evidence="7" id="KW-0479">Metal-binding</keyword>
<keyword evidence="7" id="KW-0288">FMN</keyword>
<keyword evidence="7" id="KW-0349">Heme</keyword>
<keyword evidence="6 7" id="KW-0472">Membrane</keyword>
<dbReference type="HAMAP" id="MF_01207">
    <property type="entry name" value="MsrQ"/>
    <property type="match status" value="1"/>
</dbReference>
<gene>
    <name evidence="7" type="primary">msrQ</name>
    <name evidence="9" type="ORF">GCM10007875_06830</name>
</gene>
<comment type="similarity">
    <text evidence="7">Belongs to the MsrQ family.</text>
</comment>
<keyword evidence="10" id="KW-1185">Reference proteome</keyword>
<dbReference type="InterPro" id="IPR022837">
    <property type="entry name" value="MsrQ-like"/>
</dbReference>
<feature type="transmembrane region" description="Helical" evidence="7">
    <location>
        <begin position="73"/>
        <end position="92"/>
    </location>
</feature>
<dbReference type="InterPro" id="IPR013130">
    <property type="entry name" value="Fe3_Rdtase_TM_dom"/>
</dbReference>
<accession>A0ABQ5YLZ0</accession>
<evidence type="ECO:0000256" key="5">
    <source>
        <dbReference type="ARBA" id="ARBA00023004"/>
    </source>
</evidence>
<feature type="domain" description="Ferric oxidoreductase" evidence="8">
    <location>
        <begin position="42"/>
        <end position="155"/>
    </location>
</feature>
<dbReference type="Pfam" id="PF01794">
    <property type="entry name" value="Ferric_reduct"/>
    <property type="match status" value="1"/>
</dbReference>
<comment type="function">
    <text evidence="7">Part of the MsrPQ system that repairs oxidized periplasmic proteins containing methionine sulfoxide residues (Met-O), using respiratory chain electrons. Thus protects these proteins from oxidative-stress damage caused by reactive species of oxygen and chlorine generated by the host defense mechanisms. MsrPQ is essential for the maintenance of envelope integrity under bleach stress, rescuing a wide series of structurally unrelated periplasmic proteins from methionine oxidation. MsrQ provides electrons for reduction to the reductase catalytic subunit MsrP, using the quinone pool of the respiratory chain.</text>
</comment>